<reference evidence="1" key="1">
    <citation type="submission" date="2006-04" db="EMBL/GenBank/DDBJ databases">
        <authorList>
            <person name="Underwood B.A."/>
            <person name="Xiao Y."/>
            <person name="Moskal W."/>
            <person name="Monaghan E."/>
            <person name="Wang W."/>
            <person name="Redman J."/>
            <person name="Wu H.C."/>
            <person name="Utterback T."/>
            <person name="Town C.D."/>
        </authorList>
    </citation>
    <scope>NUCLEOTIDE SEQUENCE</scope>
</reference>
<organism evidence="1">
    <name type="scientific">Arabidopsis thaliana</name>
    <name type="common">Mouse-ear cress</name>
    <dbReference type="NCBI Taxonomy" id="3702"/>
    <lineage>
        <taxon>Eukaryota</taxon>
        <taxon>Viridiplantae</taxon>
        <taxon>Streptophyta</taxon>
        <taxon>Embryophyta</taxon>
        <taxon>Tracheophyta</taxon>
        <taxon>Spermatophyta</taxon>
        <taxon>Magnoliopsida</taxon>
        <taxon>eudicotyledons</taxon>
        <taxon>Gunneridae</taxon>
        <taxon>Pentapetalae</taxon>
        <taxon>rosids</taxon>
        <taxon>malvids</taxon>
        <taxon>Brassicales</taxon>
        <taxon>Brassicaceae</taxon>
        <taxon>Camelineae</taxon>
        <taxon>Arabidopsis</taxon>
    </lineage>
</organism>
<sequence>MFCLTKLKKKKRLKENTLSISIFRETLSKPNDNENAGDGDGAGRLLRRLRVEFKQSICCMSSGCARAMVGPDSSFSKAVVTSI</sequence>
<protein>
    <submittedName>
        <fullName evidence="1">Uncharacterized protein</fullName>
    </submittedName>
</protein>
<evidence type="ECO:0000313" key="1">
    <source>
        <dbReference type="EMBL" id="ABF59337.1"/>
    </source>
</evidence>
<name>Q1G3R5_ARATH</name>
<proteinExistence type="predicted"/>
<dbReference type="EMBL" id="DQ487519">
    <property type="protein sequence ID" value="ABF59337.1"/>
    <property type="molecule type" value="Genomic_DNA"/>
</dbReference>
<accession>Q1G3R5</accession>
<dbReference type="AlphaFoldDB" id="Q1G3R5"/>